<dbReference type="EMBL" id="JAPESX010001367">
    <property type="protein sequence ID" value="KAJ8114842.1"/>
    <property type="molecule type" value="Genomic_DNA"/>
</dbReference>
<protein>
    <submittedName>
        <fullName evidence="1">Uncharacterized protein</fullName>
    </submittedName>
</protein>
<organism evidence="1 2">
    <name type="scientific">Nemania bipapillata</name>
    <dbReference type="NCBI Taxonomy" id="110536"/>
    <lineage>
        <taxon>Eukaryota</taxon>
        <taxon>Fungi</taxon>
        <taxon>Dikarya</taxon>
        <taxon>Ascomycota</taxon>
        <taxon>Pezizomycotina</taxon>
        <taxon>Sordariomycetes</taxon>
        <taxon>Xylariomycetidae</taxon>
        <taxon>Xylariales</taxon>
        <taxon>Xylariaceae</taxon>
        <taxon>Nemania</taxon>
    </lineage>
</organism>
<proteinExistence type="predicted"/>
<reference evidence="1" key="1">
    <citation type="submission" date="2022-11" db="EMBL/GenBank/DDBJ databases">
        <title>Genome Sequence of Nemania bipapillata.</title>
        <authorList>
            <person name="Buettner E."/>
        </authorList>
    </citation>
    <scope>NUCLEOTIDE SEQUENCE</scope>
    <source>
        <strain evidence="1">CP14</strain>
    </source>
</reference>
<comment type="caution">
    <text evidence="1">The sequence shown here is derived from an EMBL/GenBank/DDBJ whole genome shotgun (WGS) entry which is preliminary data.</text>
</comment>
<keyword evidence="2" id="KW-1185">Reference proteome</keyword>
<gene>
    <name evidence="1" type="ORF">ONZ43_g4804</name>
</gene>
<evidence type="ECO:0000313" key="1">
    <source>
        <dbReference type="EMBL" id="KAJ8114842.1"/>
    </source>
</evidence>
<name>A0ACC2IIE5_9PEZI</name>
<accession>A0ACC2IIE5</accession>
<sequence length="138" mass="16353">MGRLLQGVLSKVEINYQDVRCHGPLFDPMKSKLEDDPDKAKKQWRNLCVAYRLKQEVTYALWEKNRELEAQSKRMLDVVRRLDKDLARHQEVLEQNYDIISNCIYMMNEMEIERLATKQVEGNHSAQEEEEQDMVGTH</sequence>
<dbReference type="Proteomes" id="UP001153334">
    <property type="component" value="Unassembled WGS sequence"/>
</dbReference>
<evidence type="ECO:0000313" key="2">
    <source>
        <dbReference type="Proteomes" id="UP001153334"/>
    </source>
</evidence>